<keyword evidence="2" id="KW-0472">Membrane</keyword>
<gene>
    <name evidence="5" type="ORF">KP79_PYT11334</name>
</gene>
<feature type="transmembrane region" description="Helical" evidence="2">
    <location>
        <begin position="20"/>
        <end position="42"/>
    </location>
</feature>
<keyword evidence="6" id="KW-1185">Reference proteome</keyword>
<feature type="domain" description="Cadherin-like beta-sandwich-like" evidence="3">
    <location>
        <begin position="601"/>
        <end position="686"/>
    </location>
</feature>
<accession>A0A210PF24</accession>
<feature type="region of interest" description="Disordered" evidence="1">
    <location>
        <begin position="47"/>
        <end position="83"/>
    </location>
</feature>
<name>A0A210PF24_MIZYE</name>
<keyword evidence="2" id="KW-1133">Transmembrane helix</keyword>
<dbReference type="InterPro" id="IPR057106">
    <property type="entry name" value="NXPE4_C"/>
</dbReference>
<dbReference type="PANTHER" id="PTHR14776:SF1">
    <property type="entry name" value="CADHERIN-LIKE AND PC-ESTERASE DOMAIN-CONTAINING PROTEIN 1"/>
    <property type="match status" value="1"/>
</dbReference>
<dbReference type="OrthoDB" id="2016263at2759"/>
<protein>
    <submittedName>
        <fullName evidence="5">Cadherin-like and PC-esterase domain-containing protein 1</fullName>
    </submittedName>
</protein>
<comment type="caution">
    <text evidence="5">The sequence shown here is derived from an EMBL/GenBank/DDBJ whole genome shotgun (WGS) entry which is preliminary data.</text>
</comment>
<organism evidence="5 6">
    <name type="scientific">Mizuhopecten yessoensis</name>
    <name type="common">Japanese scallop</name>
    <name type="synonym">Patinopecten yessoensis</name>
    <dbReference type="NCBI Taxonomy" id="6573"/>
    <lineage>
        <taxon>Eukaryota</taxon>
        <taxon>Metazoa</taxon>
        <taxon>Spiralia</taxon>
        <taxon>Lophotrochozoa</taxon>
        <taxon>Mollusca</taxon>
        <taxon>Bivalvia</taxon>
        <taxon>Autobranchia</taxon>
        <taxon>Pteriomorphia</taxon>
        <taxon>Pectinida</taxon>
        <taxon>Pectinoidea</taxon>
        <taxon>Pectinidae</taxon>
        <taxon>Mizuhopecten</taxon>
    </lineage>
</organism>
<evidence type="ECO:0000259" key="3">
    <source>
        <dbReference type="Pfam" id="PF12733"/>
    </source>
</evidence>
<dbReference type="PANTHER" id="PTHR14776">
    <property type="entry name" value="CADHERIN-LIKE AND PC-ESTERASE DOMAIN-CONTAINING PROTEIN 1"/>
    <property type="match status" value="1"/>
</dbReference>
<sequence>MCVARLRLNRCCRSLQQLFVVMVILASFSTLLTFQIGTYLPWTDSKDVSVRDPQPPGPDIHRRIGNAPRPRQRQMEDHHNHRHLSQASKSAQILAKLLQIEDQLVAISHRRRVLVLGSNQSFAREGDTLRRSFMENDLKMVAKIERPGAELSDLEKDTALAREWSMIWCLSHNCSSNILRHIYQLVNWIPAVARQLMSPSKLCLAQTSLQNVLEEPSPYSFCNVLSDSKTLPQSPRYPSHTLQYAIKPPRSKLEDVVVTKLLHQKQLHLEKDAVVWTSPRGFLSLGNHTLVVRLSVLVSSLSPLRVYLHPTGSRLGHQSAKEYNTILTVRRAIIQEYSHRAATRWWLNLQHKLVALLLTTELDTHAGNDSEACGCPRCSQLLDVDLVFTTDFQTIVLQVSLPEFTPSRTDVLEDTVAMMTSVDLIAMDVATVLDEVGQDVYLANQDCPGSFGVCLTDHDLVYLLDNKQEFRAPTQFLKIYPHLKSSQYAGLINKLRQTSIQSRSASLHALSGVELSTNDRQQTCHMTFDLHSLLTSMEKSYLADRSDQGPVLEEKVMQRPGAQVQPPLEKAPTVKRPAQLECSNDPRDAPYLSSIKTNPEISLTPTFDPSHLTYQAEVDYETFLLGVTARARSCKYEARIDSSYSAAKMTNYTLGVGENVLHVMIVDPVHPLSLVVSTYTITIRRRAADFYLPKYSNSLPLLTCTLKQDCSLRFDPSQPCGIQPVTGKVQQWSSFVEMSSHLPQCGDTDNPLWYVPCESCGRMASCHWKQARWQTSSCTSKILSVPQVQKCLAGRKLLFIGDSTNRGILHYILERINGSLTQWDKTHNLKIYRNVNHNSTVLSFAYYPQFWLPTDHRPAFDKAVYQLIRWTMPLENTTNTVLVVGGVHWLGKYHLSLILKALNRERLTGIRLVMKGLGAGFHQLVNGVRFAPMDEQQRLLGQERETADFAAQHGFGVVPTYNMTMARYKDFLQGKCACHFHKITEKYATPTDDVPSYHVEGDINRLYSELVINQICQRRAPD</sequence>
<feature type="domain" description="NXPE C-terminal" evidence="4">
    <location>
        <begin position="773"/>
        <end position="900"/>
    </location>
</feature>
<dbReference type="STRING" id="6573.A0A210PF24"/>
<dbReference type="EMBL" id="NEDP02076743">
    <property type="protein sequence ID" value="OWF35067.1"/>
    <property type="molecule type" value="Genomic_DNA"/>
</dbReference>
<evidence type="ECO:0000259" key="4">
    <source>
        <dbReference type="Pfam" id="PF24536"/>
    </source>
</evidence>
<proteinExistence type="predicted"/>
<dbReference type="AlphaFoldDB" id="A0A210PF24"/>
<evidence type="ECO:0000256" key="1">
    <source>
        <dbReference type="SAM" id="MobiDB-lite"/>
    </source>
</evidence>
<evidence type="ECO:0000256" key="2">
    <source>
        <dbReference type="SAM" id="Phobius"/>
    </source>
</evidence>
<dbReference type="Pfam" id="PF12733">
    <property type="entry name" value="Cadherin-like"/>
    <property type="match status" value="1"/>
</dbReference>
<evidence type="ECO:0000313" key="5">
    <source>
        <dbReference type="EMBL" id="OWF35067.1"/>
    </source>
</evidence>
<dbReference type="Proteomes" id="UP000242188">
    <property type="component" value="Unassembled WGS sequence"/>
</dbReference>
<feature type="region of interest" description="Disordered" evidence="1">
    <location>
        <begin position="558"/>
        <end position="593"/>
    </location>
</feature>
<keyword evidence="2" id="KW-0812">Transmembrane</keyword>
<evidence type="ECO:0000313" key="6">
    <source>
        <dbReference type="Proteomes" id="UP000242188"/>
    </source>
</evidence>
<reference evidence="5 6" key="1">
    <citation type="journal article" date="2017" name="Nat. Ecol. Evol.">
        <title>Scallop genome provides insights into evolution of bilaterian karyotype and development.</title>
        <authorList>
            <person name="Wang S."/>
            <person name="Zhang J."/>
            <person name="Jiao W."/>
            <person name="Li J."/>
            <person name="Xun X."/>
            <person name="Sun Y."/>
            <person name="Guo X."/>
            <person name="Huan P."/>
            <person name="Dong B."/>
            <person name="Zhang L."/>
            <person name="Hu X."/>
            <person name="Sun X."/>
            <person name="Wang J."/>
            <person name="Zhao C."/>
            <person name="Wang Y."/>
            <person name="Wang D."/>
            <person name="Huang X."/>
            <person name="Wang R."/>
            <person name="Lv J."/>
            <person name="Li Y."/>
            <person name="Zhang Z."/>
            <person name="Liu B."/>
            <person name="Lu W."/>
            <person name="Hui Y."/>
            <person name="Liang J."/>
            <person name="Zhou Z."/>
            <person name="Hou R."/>
            <person name="Li X."/>
            <person name="Liu Y."/>
            <person name="Li H."/>
            <person name="Ning X."/>
            <person name="Lin Y."/>
            <person name="Zhao L."/>
            <person name="Xing Q."/>
            <person name="Dou J."/>
            <person name="Li Y."/>
            <person name="Mao J."/>
            <person name="Guo H."/>
            <person name="Dou H."/>
            <person name="Li T."/>
            <person name="Mu C."/>
            <person name="Jiang W."/>
            <person name="Fu Q."/>
            <person name="Fu X."/>
            <person name="Miao Y."/>
            <person name="Liu J."/>
            <person name="Yu Q."/>
            <person name="Li R."/>
            <person name="Liao H."/>
            <person name="Li X."/>
            <person name="Kong Y."/>
            <person name="Jiang Z."/>
            <person name="Chourrout D."/>
            <person name="Li R."/>
            <person name="Bao Z."/>
        </authorList>
    </citation>
    <scope>NUCLEOTIDE SEQUENCE [LARGE SCALE GENOMIC DNA]</scope>
    <source>
        <strain evidence="5 6">PY_sf001</strain>
    </source>
</reference>
<dbReference type="InterPro" id="IPR025883">
    <property type="entry name" value="Cadherin-like_domain"/>
</dbReference>
<dbReference type="Pfam" id="PF24536">
    <property type="entry name" value="NXPE4_C"/>
    <property type="match status" value="1"/>
</dbReference>